<sequence length="153" mass="16984">MYSVLRPIQQPRGLTLPHDRWLTSVNQLMATRVLSHFLETFLRIRLTAFNRPSQASPKQRTIKPAQHQCHARRARHRPGSSTEAQPTNQSQLGSTGSLVTSKSRRCTALSAFLRHSSPTSTNPQPSSPSQPTRAHPPSPHIPHIPHNAACDNA</sequence>
<feature type="compositionally biased region" description="Polar residues" evidence="1">
    <location>
        <begin position="79"/>
        <end position="101"/>
    </location>
</feature>
<evidence type="ECO:0000256" key="1">
    <source>
        <dbReference type="SAM" id="MobiDB-lite"/>
    </source>
</evidence>
<accession>A0AAI9TW85</accession>
<comment type="caution">
    <text evidence="2">The sequence shown here is derived from an EMBL/GenBank/DDBJ whole genome shotgun (WGS) entry which is preliminary data.</text>
</comment>
<name>A0AAI9TW85_9PEZI</name>
<feature type="region of interest" description="Disordered" evidence="1">
    <location>
        <begin position="52"/>
        <end position="153"/>
    </location>
</feature>
<feature type="compositionally biased region" description="Low complexity" evidence="1">
    <location>
        <begin position="116"/>
        <end position="132"/>
    </location>
</feature>
<reference evidence="2 3" key="1">
    <citation type="submission" date="2016-10" db="EMBL/GenBank/DDBJ databases">
        <title>The genome sequence of Colletotrichum fioriniae PJ7.</title>
        <authorList>
            <person name="Baroncelli R."/>
        </authorList>
    </citation>
    <scope>NUCLEOTIDE SEQUENCE [LARGE SCALE GENOMIC DNA]</scope>
    <source>
        <strain evidence="2">Col 31</strain>
    </source>
</reference>
<proteinExistence type="predicted"/>
<feature type="compositionally biased region" description="Basic residues" evidence="1">
    <location>
        <begin position="69"/>
        <end position="78"/>
    </location>
</feature>
<dbReference type="EMBL" id="MLGG01000090">
    <property type="protein sequence ID" value="KAK1445951.1"/>
    <property type="molecule type" value="Genomic_DNA"/>
</dbReference>
<dbReference type="AlphaFoldDB" id="A0AAI9TW85"/>
<gene>
    <name evidence="2" type="ORF">CMEL01_10194</name>
</gene>
<dbReference type="Proteomes" id="UP001239795">
    <property type="component" value="Unassembled WGS sequence"/>
</dbReference>
<organism evidence="2 3">
    <name type="scientific">Colletotrichum melonis</name>
    <dbReference type="NCBI Taxonomy" id="1209925"/>
    <lineage>
        <taxon>Eukaryota</taxon>
        <taxon>Fungi</taxon>
        <taxon>Dikarya</taxon>
        <taxon>Ascomycota</taxon>
        <taxon>Pezizomycotina</taxon>
        <taxon>Sordariomycetes</taxon>
        <taxon>Hypocreomycetidae</taxon>
        <taxon>Glomerellales</taxon>
        <taxon>Glomerellaceae</taxon>
        <taxon>Colletotrichum</taxon>
        <taxon>Colletotrichum acutatum species complex</taxon>
    </lineage>
</organism>
<evidence type="ECO:0000313" key="3">
    <source>
        <dbReference type="Proteomes" id="UP001239795"/>
    </source>
</evidence>
<keyword evidence="3" id="KW-1185">Reference proteome</keyword>
<protein>
    <submittedName>
        <fullName evidence="2">Uncharacterized protein</fullName>
    </submittedName>
</protein>
<evidence type="ECO:0000313" key="2">
    <source>
        <dbReference type="EMBL" id="KAK1445951.1"/>
    </source>
</evidence>